<feature type="transmembrane region" description="Helical" evidence="7">
    <location>
        <begin position="244"/>
        <end position="262"/>
    </location>
</feature>
<dbReference type="EMBL" id="FNNB01000004">
    <property type="protein sequence ID" value="SDX09875.1"/>
    <property type="molecule type" value="Genomic_DNA"/>
</dbReference>
<dbReference type="SUPFAM" id="SSF50182">
    <property type="entry name" value="Sm-like ribonucleoproteins"/>
    <property type="match status" value="1"/>
</dbReference>
<evidence type="ECO:0000256" key="7">
    <source>
        <dbReference type="SAM" id="Phobius"/>
    </source>
</evidence>
<evidence type="ECO:0000313" key="11">
    <source>
        <dbReference type="EMBL" id="UOA22155.1"/>
    </source>
</evidence>
<dbReference type="InterPro" id="IPR010920">
    <property type="entry name" value="LSM_dom_sf"/>
</dbReference>
<dbReference type="Proteomes" id="UP000830781">
    <property type="component" value="Chromosome"/>
</dbReference>
<dbReference type="GeneID" id="94020702"/>
<gene>
    <name evidence="11" type="ORF">DSM110277_00550</name>
    <name evidence="10" type="ORF">SAMN04488041_104423</name>
</gene>
<accession>A0A1H2YXU1</accession>
<feature type="transmembrane region" description="Helical" evidence="7">
    <location>
        <begin position="84"/>
        <end position="103"/>
    </location>
</feature>
<protein>
    <submittedName>
        <fullName evidence="10">Mechanosensitive ion channel</fullName>
    </submittedName>
    <submittedName>
        <fullName evidence="11">MscS family protein.1</fullName>
    </submittedName>
</protein>
<dbReference type="Pfam" id="PF00924">
    <property type="entry name" value="MS_channel_2nd"/>
    <property type="match status" value="1"/>
</dbReference>
<dbReference type="Gene3D" id="1.10.287.1260">
    <property type="match status" value="1"/>
</dbReference>
<evidence type="ECO:0000259" key="8">
    <source>
        <dbReference type="Pfam" id="PF00924"/>
    </source>
</evidence>
<feature type="transmembrane region" description="Helical" evidence="7">
    <location>
        <begin position="109"/>
        <end position="128"/>
    </location>
</feature>
<reference evidence="10" key="1">
    <citation type="submission" date="2016-10" db="EMBL/GenBank/DDBJ databases">
        <authorList>
            <person name="de Groot N.N."/>
        </authorList>
    </citation>
    <scope>NUCLEOTIDE SEQUENCE [LARGE SCALE GENOMIC DNA]</scope>
    <source>
        <strain evidence="10">DSM 10014</strain>
    </source>
</reference>
<dbReference type="Gene3D" id="2.30.30.60">
    <property type="match status" value="1"/>
</dbReference>
<dbReference type="Gene3D" id="3.30.70.100">
    <property type="match status" value="1"/>
</dbReference>
<dbReference type="GO" id="GO:0005886">
    <property type="term" value="C:plasma membrane"/>
    <property type="evidence" value="ECO:0007669"/>
    <property type="project" value="UniProtKB-SubCell"/>
</dbReference>
<comment type="subcellular location">
    <subcellularLocation>
        <location evidence="1">Cell membrane</location>
        <topology evidence="1">Multi-pass membrane protein</topology>
    </subcellularLocation>
</comment>
<proteinExistence type="inferred from homology"/>
<name>A0A1H2YXU1_9RHOB</name>
<evidence type="ECO:0000259" key="9">
    <source>
        <dbReference type="Pfam" id="PF21082"/>
    </source>
</evidence>
<evidence type="ECO:0000256" key="3">
    <source>
        <dbReference type="ARBA" id="ARBA00022475"/>
    </source>
</evidence>
<evidence type="ECO:0000256" key="5">
    <source>
        <dbReference type="ARBA" id="ARBA00022989"/>
    </source>
</evidence>
<dbReference type="GO" id="GO:0008381">
    <property type="term" value="F:mechanosensitive monoatomic ion channel activity"/>
    <property type="evidence" value="ECO:0007669"/>
    <property type="project" value="UniProtKB-ARBA"/>
</dbReference>
<dbReference type="Pfam" id="PF21082">
    <property type="entry name" value="MS_channel_3rd"/>
    <property type="match status" value="1"/>
</dbReference>
<feature type="transmembrane region" description="Helical" evidence="7">
    <location>
        <begin position="38"/>
        <end position="63"/>
    </location>
</feature>
<keyword evidence="5 7" id="KW-1133">Transmembrane helix</keyword>
<keyword evidence="3" id="KW-1003">Cell membrane</keyword>
<evidence type="ECO:0000256" key="1">
    <source>
        <dbReference type="ARBA" id="ARBA00004651"/>
    </source>
</evidence>
<comment type="similarity">
    <text evidence="2">Belongs to the MscS (TC 1.A.23) family.</text>
</comment>
<feature type="transmembrane region" description="Helical" evidence="7">
    <location>
        <begin position="140"/>
        <end position="157"/>
    </location>
</feature>
<reference evidence="12" key="2">
    <citation type="submission" date="2016-10" db="EMBL/GenBank/DDBJ databases">
        <authorList>
            <person name="Varghese N."/>
            <person name="Submissions S."/>
        </authorList>
    </citation>
    <scope>NUCLEOTIDE SEQUENCE [LARGE SCALE GENOMIC DNA]</scope>
    <source>
        <strain evidence="12">DSM 10014</strain>
    </source>
</reference>
<dbReference type="PANTHER" id="PTHR30347">
    <property type="entry name" value="POTASSIUM CHANNEL RELATED"/>
    <property type="match status" value="1"/>
</dbReference>
<dbReference type="EMBL" id="CP084959">
    <property type="protein sequence ID" value="UOA22155.1"/>
    <property type="molecule type" value="Genomic_DNA"/>
</dbReference>
<dbReference type="InterPro" id="IPR023408">
    <property type="entry name" value="MscS_beta-dom_sf"/>
</dbReference>
<dbReference type="Proteomes" id="UP000183076">
    <property type="component" value="Unassembled WGS sequence"/>
</dbReference>
<dbReference type="STRING" id="60137.SAMN04488041_104423"/>
<sequence length="451" mass="49581">MMTPDPFAHFLESIQALIAGGIGLAESLMQPGWRQYQMFILLGLALISWGLHHATGNWLQNWVRSREGWSKWQLRMVVQVKRRLGLMWFALLAGTVYLVMQNITWPSRSYLIGIFATLVAVWVCIAFAARLVRNRPMRRLVTWGLWIYATLYALNVVDDVSAFLDSVALSIGDFRLSLLTVITALVVIGLFFSVARIISQTSAATIRKNEDISPSMQVLAVKGVQLTLYGIAFFMGVKAVGIDLTGLAVLSGAIGVGLGFGLQKVVSNLVSGIIILIDKSIKPGDVISLGDTFGWIQTLGARYASVVTRDGKEYLIPNEDLITGQVVNWSHSNDFVRLDIYFGTAYGDDPHVVRKLAVEAASGVERVLSFKAPVCHIVGFGDSSVDYILRFWIKDPTGGLTNIRGNVYLALWDAFKEHGISIPFPQREVKVLDDSKLALSRAGVGTGSTQE</sequence>
<dbReference type="InterPro" id="IPR052702">
    <property type="entry name" value="MscS-like_channel"/>
</dbReference>
<feature type="domain" description="Mechanosensitive ion channel MscS" evidence="8">
    <location>
        <begin position="265"/>
        <end position="331"/>
    </location>
</feature>
<evidence type="ECO:0000313" key="12">
    <source>
        <dbReference type="Proteomes" id="UP000183076"/>
    </source>
</evidence>
<dbReference type="AlphaFoldDB" id="A0A1H2YXU1"/>
<dbReference type="RefSeq" id="WP_139283815.1">
    <property type="nucleotide sequence ID" value="NZ_CP084959.1"/>
</dbReference>
<evidence type="ECO:0000256" key="4">
    <source>
        <dbReference type="ARBA" id="ARBA00022692"/>
    </source>
</evidence>
<organism evidence="10 12">
    <name type="scientific">Sulfitobacter pontiacus</name>
    <dbReference type="NCBI Taxonomy" id="60137"/>
    <lineage>
        <taxon>Bacteria</taxon>
        <taxon>Pseudomonadati</taxon>
        <taxon>Pseudomonadota</taxon>
        <taxon>Alphaproteobacteria</taxon>
        <taxon>Rhodobacterales</taxon>
        <taxon>Roseobacteraceae</taxon>
        <taxon>Sulfitobacter</taxon>
    </lineage>
</organism>
<dbReference type="SUPFAM" id="SSF82689">
    <property type="entry name" value="Mechanosensitive channel protein MscS (YggB), C-terminal domain"/>
    <property type="match status" value="1"/>
</dbReference>
<evidence type="ECO:0000313" key="13">
    <source>
        <dbReference type="Proteomes" id="UP000830781"/>
    </source>
</evidence>
<dbReference type="SUPFAM" id="SSF82861">
    <property type="entry name" value="Mechanosensitive channel protein MscS (YggB), transmembrane region"/>
    <property type="match status" value="1"/>
</dbReference>
<dbReference type="InterPro" id="IPR011014">
    <property type="entry name" value="MscS_channel_TM-2"/>
</dbReference>
<evidence type="ECO:0000256" key="2">
    <source>
        <dbReference type="ARBA" id="ARBA00008017"/>
    </source>
</evidence>
<evidence type="ECO:0000313" key="10">
    <source>
        <dbReference type="EMBL" id="SDX09875.1"/>
    </source>
</evidence>
<keyword evidence="4 7" id="KW-0812">Transmembrane</keyword>
<reference evidence="11" key="3">
    <citation type="journal article" date="2022" name="Microorganisms">
        <title>Beyond the ABCs#Discovery of Three New Plasmid Types in Rhodobacterales (RepQ, RepY, RepW).</title>
        <authorList>
            <person name="Freese H.M."/>
            <person name="Ringel V."/>
            <person name="Overmann J."/>
            <person name="Petersen J."/>
        </authorList>
    </citation>
    <scope>NUCLEOTIDE SEQUENCE</scope>
    <source>
        <strain evidence="11">DSM 110277</strain>
    </source>
</reference>
<evidence type="ECO:0000256" key="6">
    <source>
        <dbReference type="ARBA" id="ARBA00023136"/>
    </source>
</evidence>
<dbReference type="InterPro" id="IPR011066">
    <property type="entry name" value="MscS_channel_C_sf"/>
</dbReference>
<feature type="domain" description="Mechanosensitive ion channel MscS C-terminal" evidence="9">
    <location>
        <begin position="339"/>
        <end position="422"/>
    </location>
</feature>
<dbReference type="PANTHER" id="PTHR30347:SF1">
    <property type="entry name" value="MECHANOSENSITIVE CHANNEL MSCK"/>
    <property type="match status" value="1"/>
</dbReference>
<feature type="transmembrane region" description="Helical" evidence="7">
    <location>
        <begin position="177"/>
        <end position="198"/>
    </location>
</feature>
<keyword evidence="13" id="KW-1185">Reference proteome</keyword>
<dbReference type="InterPro" id="IPR006685">
    <property type="entry name" value="MscS_channel_2nd"/>
</dbReference>
<keyword evidence="6 7" id="KW-0472">Membrane</keyword>
<feature type="transmembrane region" description="Helical" evidence="7">
    <location>
        <begin position="219"/>
        <end position="238"/>
    </location>
</feature>
<dbReference type="InterPro" id="IPR049278">
    <property type="entry name" value="MS_channel_C"/>
</dbReference>
<reference evidence="13" key="4">
    <citation type="journal article" date="2022" name="Microorganisms">
        <title>Beyond the ABCs#Discovery of Three New Plasmid Types in Rhodobacterales (RepQ, RepY, RepW).</title>
        <authorList>
            <person name="Freese H.M."/>
            <person name="Ringel V."/>
            <person name="Overmann J."/>
            <person name="Petersen J."/>
        </authorList>
    </citation>
    <scope>NUCLEOTIDE SEQUENCE [LARGE SCALE GENOMIC DNA]</scope>
    <source>
        <strain evidence="13">DSM 110277</strain>
    </source>
</reference>